<comment type="caution">
    <text evidence="2">The sequence shown here is derived from an EMBL/GenBank/DDBJ whole genome shotgun (WGS) entry which is preliminary data.</text>
</comment>
<dbReference type="Gene3D" id="1.10.287.370">
    <property type="match status" value="1"/>
</dbReference>
<dbReference type="SUPFAM" id="SSF46579">
    <property type="entry name" value="Prefoldin"/>
    <property type="match status" value="1"/>
</dbReference>
<dbReference type="CDD" id="cd23158">
    <property type="entry name" value="Prefoldin_UXT"/>
    <property type="match status" value="1"/>
</dbReference>
<keyword evidence="1" id="KW-0175">Coiled coil</keyword>
<dbReference type="GO" id="GO:0006457">
    <property type="term" value="P:protein folding"/>
    <property type="evidence" value="ECO:0007669"/>
    <property type="project" value="UniProtKB-ARBA"/>
</dbReference>
<dbReference type="GO" id="GO:0045944">
    <property type="term" value="P:positive regulation of transcription by RNA polymerase II"/>
    <property type="evidence" value="ECO:0007669"/>
    <property type="project" value="TreeGrafter"/>
</dbReference>
<proteinExistence type="predicted"/>
<gene>
    <name evidence="2" type="ORF">WJX72_010279</name>
</gene>
<dbReference type="GO" id="GO:0016592">
    <property type="term" value="C:mediator complex"/>
    <property type="evidence" value="ECO:0007669"/>
    <property type="project" value="TreeGrafter"/>
</dbReference>
<dbReference type="PANTHER" id="PTHR13345:SF9">
    <property type="entry name" value="PROTEIN UXT"/>
    <property type="match status" value="1"/>
</dbReference>
<protein>
    <submittedName>
        <fullName evidence="2">Uncharacterized protein</fullName>
    </submittedName>
</protein>
<sequence>MWGQPQAAGQASGEEQQRQAQIQQYKQFLDQRLRVDQQRGMAVRARLQDDYATFEALEASINDLTKVEGQQLRTLVNIGSDVFMHAEVADTSRICVSIGLGFHVECTWPEALAIAAQRKKALQVRIDKVNEDVDKIETHIQLVEEGLEALRLLPGSEQ</sequence>
<evidence type="ECO:0000256" key="1">
    <source>
        <dbReference type="SAM" id="Coils"/>
    </source>
</evidence>
<evidence type="ECO:0000313" key="2">
    <source>
        <dbReference type="EMBL" id="KAK9830203.1"/>
    </source>
</evidence>
<organism evidence="2 3">
    <name type="scientific">[Myrmecia] bisecta</name>
    <dbReference type="NCBI Taxonomy" id="41462"/>
    <lineage>
        <taxon>Eukaryota</taxon>
        <taxon>Viridiplantae</taxon>
        <taxon>Chlorophyta</taxon>
        <taxon>core chlorophytes</taxon>
        <taxon>Trebouxiophyceae</taxon>
        <taxon>Trebouxiales</taxon>
        <taxon>Trebouxiaceae</taxon>
        <taxon>Myrmecia</taxon>
    </lineage>
</organism>
<dbReference type="PANTHER" id="PTHR13345">
    <property type="entry name" value="MEDIATOR OF RNA POLYMERASE II TRANSCRIPTION SUBUNIT 10"/>
    <property type="match status" value="1"/>
</dbReference>
<accession>A0AAW1R9J5</accession>
<dbReference type="InterPro" id="IPR004127">
    <property type="entry name" value="Prefoldin_subunit_alpha"/>
</dbReference>
<keyword evidence="3" id="KW-1185">Reference proteome</keyword>
<dbReference type="GO" id="GO:0003712">
    <property type="term" value="F:transcription coregulator activity"/>
    <property type="evidence" value="ECO:0007669"/>
    <property type="project" value="TreeGrafter"/>
</dbReference>
<dbReference type="Proteomes" id="UP001489004">
    <property type="component" value="Unassembled WGS sequence"/>
</dbReference>
<dbReference type="InterPro" id="IPR009053">
    <property type="entry name" value="Prefoldin"/>
</dbReference>
<evidence type="ECO:0000313" key="3">
    <source>
        <dbReference type="Proteomes" id="UP001489004"/>
    </source>
</evidence>
<dbReference type="AlphaFoldDB" id="A0AAW1R9J5"/>
<dbReference type="Pfam" id="PF02996">
    <property type="entry name" value="Prefoldin"/>
    <property type="match status" value="1"/>
</dbReference>
<feature type="coiled-coil region" evidence="1">
    <location>
        <begin position="112"/>
        <end position="139"/>
    </location>
</feature>
<name>A0AAW1R9J5_9CHLO</name>
<reference evidence="2 3" key="1">
    <citation type="journal article" date="2024" name="Nat. Commun.">
        <title>Phylogenomics reveals the evolutionary origins of lichenization in chlorophyte algae.</title>
        <authorList>
            <person name="Puginier C."/>
            <person name="Libourel C."/>
            <person name="Otte J."/>
            <person name="Skaloud P."/>
            <person name="Haon M."/>
            <person name="Grisel S."/>
            <person name="Petersen M."/>
            <person name="Berrin J.G."/>
            <person name="Delaux P.M."/>
            <person name="Dal Grande F."/>
            <person name="Keller J."/>
        </authorList>
    </citation>
    <scope>NUCLEOTIDE SEQUENCE [LARGE SCALE GENOMIC DNA]</scope>
    <source>
        <strain evidence="2 3">SAG 2043</strain>
    </source>
</reference>
<dbReference type="NCBIfam" id="TIGR00293">
    <property type="entry name" value="prefoldin subunit alpha"/>
    <property type="match status" value="1"/>
</dbReference>
<dbReference type="EMBL" id="JALJOR010000001">
    <property type="protein sequence ID" value="KAK9830203.1"/>
    <property type="molecule type" value="Genomic_DNA"/>
</dbReference>
<dbReference type="GO" id="GO:0009409">
    <property type="term" value="P:response to cold"/>
    <property type="evidence" value="ECO:0007669"/>
    <property type="project" value="UniProtKB-ARBA"/>
</dbReference>